<accession>A0ABW5IX43</accession>
<dbReference type="RefSeq" id="WP_380749778.1">
    <property type="nucleotide sequence ID" value="NZ_JBHULT010000006.1"/>
</dbReference>
<reference evidence="2" key="1">
    <citation type="journal article" date="2019" name="Int. J. Syst. Evol. Microbiol.">
        <title>The Global Catalogue of Microorganisms (GCM) 10K type strain sequencing project: providing services to taxonomists for standard genome sequencing and annotation.</title>
        <authorList>
            <consortium name="The Broad Institute Genomics Platform"/>
            <consortium name="The Broad Institute Genome Sequencing Center for Infectious Disease"/>
            <person name="Wu L."/>
            <person name="Ma J."/>
        </authorList>
    </citation>
    <scope>NUCLEOTIDE SEQUENCE [LARGE SCALE GENOMIC DNA]</scope>
    <source>
        <strain evidence="2">KCTC 42585</strain>
    </source>
</reference>
<name>A0ABW5IX43_9FLAO</name>
<dbReference type="Proteomes" id="UP001597468">
    <property type="component" value="Unassembled WGS sequence"/>
</dbReference>
<sequence>MYLLRVKKIFLRSLLIFCFFLAKTTLVFGQDSIYKGRKISHSFYITSNTGKSSKTDILDAISKASDQDTSSSMLLLGNATDYRGYPNDEKDRKNVEEFLRKDLLQPLKNFRGKVFFTPGENEWNPEAPGSIDDLETFLQENSNSEFWPDDGCPIERESINDLIELVSVDSQWFLEDWDKHPRMNSQCDYKTREEFFTEFKDDLKDSHGKVIIVAVHHPVMSNSKIPFLHRITGASPDHYESNQQKELRGKLETLASLFEDVIFVSGNHRNLQFLHNGRNPQIISGAAANTQPVKTKKDGLFTSKERGYAKLTVFEDGSSAVQFFELKKGKPQLVYAHSIPRERPTMEGLDIEYPAISKKEITSIYTSEETEKSDLYEWLWGKRYRSVYSHPIEAPVLLLDSLKPISEGGGQQSRSLRLINNNENEYTLRAMRKDPIQYLQADVVQTNFVGEFLENTIAQRFISDFFTTAHPYAPFAVNDLSTVLNIHHANPEIYYVPKQKSLGIYNEDYGNSLFMLEEHVGEENKEFKTFGKPDNIISTADLLLKLRESKEVYVDQAAYIKARIFDMLIGDWDRHQDQWRWAGYEENGKTRYEPIPRDRDHAFSKYDGALLPLIKAAVPSLRKMQGYDKDLKNVKWFNWSGYPLDLRFINETDWEKWQEQVDFIRKNLSDEVIEAAFADLPKEVSGNKDIENIIQNLKKRRENLPKITREYLDHLQEFQTVTGTDEDDFFRITRNENGVTAVSILKDEQEIFSKSYSSEETDEIWLYGLDGDDEFFIEGNGDNLIELKVIGGEEEDIYDFRNSRKVKIYDHKSTESVIKNPASKKWLVDSYEINQYHYLKRKYTENKIMPMADYIPDAGFTLGIKDIYTTYGLVTNPFTTQYMLSAQYFFASNGYELNASAEFAHMFYKWNLKLEGRYSSPNYFINYFGTGNNSQYDRDKVERIYNRVKLEQSEFKPSIVWRSEAGAFFSIGPNLETVRVGYRDDSFLADNFSAEDDIFDQQIYAGTEMKYSYENKNNPSYPSLGSRFDLLAGYKQNIDEHTNQFGYVKPSFSINYTLIPSGFAVIATKVGGTAIIGDDYEFYHAATLGGIQSLRGYRNHRFNGKYSLYHSTDLRTALGLIKTDFIPLIVGVSAGFDYGRVWTEDDDTHKWHNNYGGSVWINGFYALTANIGLYRGGDGNRISVILNFKY</sequence>
<protein>
    <submittedName>
        <fullName evidence="1">Metallophosphatase</fullName>
    </submittedName>
</protein>
<evidence type="ECO:0000313" key="1">
    <source>
        <dbReference type="EMBL" id="MFD2517497.1"/>
    </source>
</evidence>
<dbReference type="InterPro" id="IPR029052">
    <property type="entry name" value="Metallo-depent_PP-like"/>
</dbReference>
<organism evidence="1 2">
    <name type="scientific">Salinimicrobium flavum</name>
    <dbReference type="NCBI Taxonomy" id="1737065"/>
    <lineage>
        <taxon>Bacteria</taxon>
        <taxon>Pseudomonadati</taxon>
        <taxon>Bacteroidota</taxon>
        <taxon>Flavobacteriia</taxon>
        <taxon>Flavobacteriales</taxon>
        <taxon>Flavobacteriaceae</taxon>
        <taxon>Salinimicrobium</taxon>
    </lineage>
</organism>
<dbReference type="EMBL" id="JBHULT010000006">
    <property type="protein sequence ID" value="MFD2517497.1"/>
    <property type="molecule type" value="Genomic_DNA"/>
</dbReference>
<comment type="caution">
    <text evidence="1">The sequence shown here is derived from an EMBL/GenBank/DDBJ whole genome shotgun (WGS) entry which is preliminary data.</text>
</comment>
<proteinExistence type="predicted"/>
<gene>
    <name evidence="1" type="ORF">ACFSTG_06300</name>
</gene>
<evidence type="ECO:0000313" key="2">
    <source>
        <dbReference type="Proteomes" id="UP001597468"/>
    </source>
</evidence>
<keyword evidence="2" id="KW-1185">Reference proteome</keyword>
<dbReference type="Gene3D" id="3.60.21.10">
    <property type="match status" value="1"/>
</dbReference>
<dbReference type="SUPFAM" id="SSF56300">
    <property type="entry name" value="Metallo-dependent phosphatases"/>
    <property type="match status" value="1"/>
</dbReference>